<dbReference type="Pfam" id="PF01467">
    <property type="entry name" value="CTP_transf_like"/>
    <property type="match status" value="1"/>
</dbReference>
<keyword evidence="7 11" id="KW-0067">ATP-binding</keyword>
<dbReference type="Gene3D" id="3.40.1190.20">
    <property type="match status" value="1"/>
</dbReference>
<evidence type="ECO:0000256" key="5">
    <source>
        <dbReference type="ARBA" id="ARBA00022741"/>
    </source>
</evidence>
<feature type="active site" evidence="11">
    <location>
        <position position="272"/>
    </location>
</feature>
<evidence type="ECO:0000256" key="3">
    <source>
        <dbReference type="ARBA" id="ARBA00022679"/>
    </source>
</evidence>
<dbReference type="InterPro" id="IPR023030">
    <property type="entry name" value="Bifunc_HldE"/>
</dbReference>
<comment type="pathway">
    <text evidence="11">Nucleotide-sugar biosynthesis; ADP-L-glycero-beta-D-manno-heptose biosynthesis; ADP-L-glycero-beta-D-manno-heptose from D-glycero-beta-D-manno-heptose 7-phosphate: step 1/4.</text>
</comment>
<keyword evidence="15" id="KW-1185">Reference proteome</keyword>
<evidence type="ECO:0000256" key="7">
    <source>
        <dbReference type="ARBA" id="ARBA00022840"/>
    </source>
</evidence>
<dbReference type="GO" id="GO:0005524">
    <property type="term" value="F:ATP binding"/>
    <property type="evidence" value="ECO:0007669"/>
    <property type="project" value="UniProtKB-UniRule"/>
</dbReference>
<dbReference type="GO" id="GO:0033786">
    <property type="term" value="F:heptose-1-phosphate adenylyltransferase activity"/>
    <property type="evidence" value="ECO:0007669"/>
    <property type="project" value="UniProtKB-UniRule"/>
</dbReference>
<protein>
    <recommendedName>
        <fullName evidence="11">Bifunctional protein HldE</fullName>
    </recommendedName>
    <domain>
        <recommendedName>
            <fullName evidence="11">D-beta-D-heptose 7-phosphate kinase</fullName>
            <ecNumber evidence="11">2.7.1.167</ecNumber>
        </recommendedName>
        <alternativeName>
            <fullName evidence="11">D-beta-D-heptose 7-phosphotransferase</fullName>
        </alternativeName>
        <alternativeName>
            <fullName evidence="11">D-glycero-beta-D-manno-heptose-7-phosphate kinase</fullName>
        </alternativeName>
    </domain>
    <domain>
        <recommendedName>
            <fullName evidence="11">D-beta-D-heptose 1-phosphate adenylyltransferase</fullName>
            <ecNumber evidence="11">2.7.7.70</ecNumber>
        </recommendedName>
        <alternativeName>
            <fullName evidence="11">D-glycero-beta-D-manno-heptose 1-phosphate adenylyltransferase</fullName>
        </alternativeName>
    </domain>
</protein>
<accession>B6BWS7</accession>
<dbReference type="PANTHER" id="PTHR46969">
    <property type="entry name" value="BIFUNCTIONAL PROTEIN HLDE"/>
    <property type="match status" value="1"/>
</dbReference>
<evidence type="ECO:0000256" key="8">
    <source>
        <dbReference type="ARBA" id="ARBA00023268"/>
    </source>
</evidence>
<dbReference type="GO" id="GO:0005829">
    <property type="term" value="C:cytosol"/>
    <property type="evidence" value="ECO:0007669"/>
    <property type="project" value="TreeGrafter"/>
</dbReference>
<feature type="domain" description="Cytidyltransferase-like" evidence="13">
    <location>
        <begin position="354"/>
        <end position="478"/>
    </location>
</feature>
<keyword evidence="4 11" id="KW-0548">Nucleotidyltransferase</keyword>
<dbReference type="HAMAP" id="MF_01603">
    <property type="entry name" value="HldE"/>
    <property type="match status" value="1"/>
</dbReference>
<keyword evidence="3 11" id="KW-0808">Transferase</keyword>
<organism evidence="14 15">
    <name type="scientific">beta proteobacterium KB13</name>
    <dbReference type="NCBI Taxonomy" id="314607"/>
    <lineage>
        <taxon>Bacteria</taxon>
        <taxon>Pseudomonadati</taxon>
        <taxon>Pseudomonadota</taxon>
        <taxon>Betaproteobacteria</taxon>
        <taxon>Nitrosomonadales</taxon>
        <taxon>OM43 clade</taxon>
    </lineage>
</organism>
<evidence type="ECO:0000256" key="2">
    <source>
        <dbReference type="ARBA" id="ARBA00003753"/>
    </source>
</evidence>
<evidence type="ECO:0000256" key="1">
    <source>
        <dbReference type="ARBA" id="ARBA00002319"/>
    </source>
</evidence>
<keyword evidence="6 11" id="KW-0418">Kinase</keyword>
<dbReference type="PANTHER" id="PTHR46969:SF1">
    <property type="entry name" value="BIFUNCTIONAL PROTEIN HLDE"/>
    <property type="match status" value="1"/>
</dbReference>
<comment type="catalytic activity">
    <reaction evidence="11">
        <text>D-glycero-beta-D-manno-heptose 7-phosphate + ATP = D-glycero-beta-D-manno-heptose 1,7-bisphosphate + ADP + H(+)</text>
        <dbReference type="Rhea" id="RHEA:27473"/>
        <dbReference type="ChEBI" id="CHEBI:15378"/>
        <dbReference type="ChEBI" id="CHEBI:30616"/>
        <dbReference type="ChEBI" id="CHEBI:60204"/>
        <dbReference type="ChEBI" id="CHEBI:60208"/>
        <dbReference type="ChEBI" id="CHEBI:456216"/>
        <dbReference type="EC" id="2.7.1.167"/>
    </reaction>
</comment>
<comment type="pathway">
    <text evidence="11">Nucleotide-sugar biosynthesis; ADP-L-glycero-beta-D-manno-heptose biosynthesis; ADP-L-glycero-beta-D-manno-heptose from D-glycero-beta-D-manno-heptose 7-phosphate: step 3/4.</text>
</comment>
<dbReference type="InterPro" id="IPR011913">
    <property type="entry name" value="RfaE_dom_I"/>
</dbReference>
<comment type="similarity">
    <text evidence="11">In the C-terminal section; belongs to the cytidylyltransferase family.</text>
</comment>
<dbReference type="UniPathway" id="UPA00356">
    <property type="reaction ID" value="UER00437"/>
</dbReference>
<keyword evidence="5 11" id="KW-0547">Nucleotide-binding</keyword>
<evidence type="ECO:0000256" key="9">
    <source>
        <dbReference type="ARBA" id="ARBA00023277"/>
    </source>
</evidence>
<dbReference type="NCBIfam" id="TIGR02199">
    <property type="entry name" value="rfaE_dom_II"/>
    <property type="match status" value="1"/>
</dbReference>
<keyword evidence="9 11" id="KW-0119">Carbohydrate metabolism</keyword>
<dbReference type="STRING" id="314607.KB13_870"/>
<dbReference type="InterPro" id="IPR011914">
    <property type="entry name" value="RfaE_dom_II"/>
</dbReference>
<dbReference type="GO" id="GO:0033785">
    <property type="term" value="F:heptose 7-phosphate kinase activity"/>
    <property type="evidence" value="ECO:0007669"/>
    <property type="project" value="UniProtKB-UniRule"/>
</dbReference>
<evidence type="ECO:0000256" key="6">
    <source>
        <dbReference type="ARBA" id="ARBA00022777"/>
    </source>
</evidence>
<comment type="function">
    <text evidence="1 11">Catalyzes the phosphorylation of D-glycero-D-manno-heptose 7-phosphate at the C-1 position to selectively form D-glycero-beta-D-manno-heptose-1,7-bisphosphate.</text>
</comment>
<feature type="binding site" evidence="11">
    <location>
        <begin position="204"/>
        <end position="207"/>
    </location>
    <ligand>
        <name>ATP</name>
        <dbReference type="ChEBI" id="CHEBI:30616"/>
    </ligand>
</feature>
<dbReference type="InterPro" id="IPR014729">
    <property type="entry name" value="Rossmann-like_a/b/a_fold"/>
</dbReference>
<dbReference type="GO" id="GO:0016773">
    <property type="term" value="F:phosphotransferase activity, alcohol group as acceptor"/>
    <property type="evidence" value="ECO:0007669"/>
    <property type="project" value="InterPro"/>
</dbReference>
<keyword evidence="8 11" id="KW-0511">Multifunctional enzyme</keyword>
<dbReference type="InterPro" id="IPR011611">
    <property type="entry name" value="PfkB_dom"/>
</dbReference>
<name>B6BWS7_9PROT</name>
<comment type="function">
    <text evidence="2 11">Catalyzes the ADP transfer from ATP to D-glycero-beta-D-manno-heptose 1-phosphate, yielding ADP-D-glycero-beta-D-manno-heptose.</text>
</comment>
<dbReference type="GO" id="GO:0097171">
    <property type="term" value="P:ADP-L-glycero-beta-D-manno-heptose biosynthetic process"/>
    <property type="evidence" value="ECO:0007669"/>
    <property type="project" value="UniProtKB-UniPathway"/>
</dbReference>
<feature type="region of interest" description="Cytidylyltransferase" evidence="11">
    <location>
        <begin position="354"/>
        <end position="486"/>
    </location>
</feature>
<feature type="region of interest" description="Ribokinase" evidence="11">
    <location>
        <begin position="1"/>
        <end position="326"/>
    </location>
</feature>
<comment type="subunit">
    <text evidence="11">Homodimer.</text>
</comment>
<dbReference type="AlphaFoldDB" id="B6BWS7"/>
<dbReference type="InterPro" id="IPR004821">
    <property type="entry name" value="Cyt_trans-like"/>
</dbReference>
<reference evidence="15" key="1">
    <citation type="journal article" date="2012" name="Stand. Genomic Sci.">
        <title>Genome sequence of strain HIMB624, a cultured representative from the OM43 clade of marine Betaproteobacteria.</title>
        <authorList>
            <person name="Huggett M.J."/>
            <person name="Hayakawa D.H."/>
            <person name="Rappe M.S."/>
        </authorList>
    </citation>
    <scope>NUCLEOTIDE SEQUENCE [LARGE SCALE GENOMIC DNA]</scope>
    <source>
        <strain evidence="15">KB13</strain>
    </source>
</reference>
<gene>
    <name evidence="11" type="primary">hldE</name>
    <name evidence="14" type="ORF">KB13_870</name>
</gene>
<dbReference type="HOGENOM" id="CLU_021150_2_1_4"/>
<evidence type="ECO:0000256" key="10">
    <source>
        <dbReference type="ARBA" id="ARBA00047428"/>
    </source>
</evidence>
<dbReference type="SUPFAM" id="SSF53613">
    <property type="entry name" value="Ribokinase-like"/>
    <property type="match status" value="1"/>
</dbReference>
<dbReference type="Pfam" id="PF00294">
    <property type="entry name" value="PfkB"/>
    <property type="match status" value="1"/>
</dbReference>
<proteinExistence type="inferred from homology"/>
<evidence type="ECO:0000259" key="13">
    <source>
        <dbReference type="Pfam" id="PF01467"/>
    </source>
</evidence>
<dbReference type="EC" id="2.7.7.70" evidence="11"/>
<feature type="domain" description="Carbohydrate kinase PfkB" evidence="12">
    <location>
        <begin position="18"/>
        <end position="310"/>
    </location>
</feature>
<dbReference type="InterPro" id="IPR029056">
    <property type="entry name" value="Ribokinase-like"/>
</dbReference>
<dbReference type="EMBL" id="DS995299">
    <property type="protein sequence ID" value="EDZ64738.1"/>
    <property type="molecule type" value="Genomic_DNA"/>
</dbReference>
<evidence type="ECO:0000256" key="11">
    <source>
        <dbReference type="HAMAP-Rule" id="MF_01603"/>
    </source>
</evidence>
<comment type="catalytic activity">
    <reaction evidence="10 11">
        <text>D-glycero-beta-D-manno-heptose 1-phosphate + ATP + H(+) = ADP-D-glycero-beta-D-manno-heptose + diphosphate</text>
        <dbReference type="Rhea" id="RHEA:27465"/>
        <dbReference type="ChEBI" id="CHEBI:15378"/>
        <dbReference type="ChEBI" id="CHEBI:30616"/>
        <dbReference type="ChEBI" id="CHEBI:33019"/>
        <dbReference type="ChEBI" id="CHEBI:59967"/>
        <dbReference type="ChEBI" id="CHEBI:61593"/>
        <dbReference type="EC" id="2.7.7.70"/>
    </reaction>
</comment>
<dbReference type="Proteomes" id="UP000004188">
    <property type="component" value="Unassembled WGS sequence"/>
</dbReference>
<evidence type="ECO:0000259" key="12">
    <source>
        <dbReference type="Pfam" id="PF00294"/>
    </source>
</evidence>
<dbReference type="CDD" id="cd01172">
    <property type="entry name" value="RfaE_like"/>
    <property type="match status" value="1"/>
</dbReference>
<comment type="similarity">
    <text evidence="11">In the N-terminal section; belongs to the carbohydrate kinase PfkB family.</text>
</comment>
<evidence type="ECO:0000256" key="4">
    <source>
        <dbReference type="ARBA" id="ARBA00022695"/>
    </source>
</evidence>
<evidence type="ECO:0000313" key="15">
    <source>
        <dbReference type="Proteomes" id="UP000004188"/>
    </source>
</evidence>
<dbReference type="NCBIfam" id="TIGR00125">
    <property type="entry name" value="cyt_tran_rel"/>
    <property type="match status" value="1"/>
</dbReference>
<dbReference type="SUPFAM" id="SSF52374">
    <property type="entry name" value="Nucleotidylyl transferase"/>
    <property type="match status" value="1"/>
</dbReference>
<dbReference type="Gene3D" id="3.40.50.620">
    <property type="entry name" value="HUPs"/>
    <property type="match status" value="1"/>
</dbReference>
<dbReference type="eggNOG" id="COG2870">
    <property type="taxonomic scope" value="Bacteria"/>
</dbReference>
<dbReference type="eggNOG" id="COG0615">
    <property type="taxonomic scope" value="Bacteria"/>
</dbReference>
<evidence type="ECO:0000313" key="14">
    <source>
        <dbReference type="EMBL" id="EDZ64738.1"/>
    </source>
</evidence>
<dbReference type="EC" id="2.7.1.167" evidence="11"/>
<sequence length="486" mass="53641">MNKLIFNDFLTRIKQNKKNILVIGDVMLDQYFFGSIDRISPEAPVPVFSVKEIENKLGGAANVVNNIINFGVKTSLISSVAKDKSGEILLELLKQRKITSNIIFKKNDVTTTKIRSVVGSQQLLRQDFDAKLISLTKLEESKIINKINKNISVIILSDYGKGFLSPALCQKIISKANKENIPVLVDPKGNDISKYKNAFAVTPNKKEALSFTNMEDGVPHEKTLNKLRKENNIKNIIETNGENGINLYSDECHKKFPAVSPKQVFDVSGAGDSVISSIAASLYAGFNIESSLTLANIAAGTVISKIGTEPVSLDDLRDFFVTKDTNLASNKIFKLDEMKSKAVQLKKQGKTIGFTNGCFDILHSGHVSYLNKAKKNVDFLILGLNTDHSIKKIKGSSRPIVDQQNRAQVLSGLSSVDAIVFFNENTPIKLIKTIQPHFLIKGNDYKVEGVVGHKEVKKWAGKVMLIDLIPGQSSTNIIKKINHSEK</sequence>